<dbReference type="Proteomes" id="UP001231362">
    <property type="component" value="Unassembled WGS sequence"/>
</dbReference>
<sequence length="66" mass="7485">MGQQHRFRAGQKAPNNGIYMEIGEEGDGVMNPKKIKLKAGDRFPENSNHNRQWTYKTKPRAANKGS</sequence>
<feature type="compositionally biased region" description="Basic residues" evidence="1">
    <location>
        <begin position="57"/>
        <end position="66"/>
    </location>
</feature>
<dbReference type="RefSeq" id="WP_307148503.1">
    <property type="nucleotide sequence ID" value="NZ_JAUSTU010000001.1"/>
</dbReference>
<feature type="compositionally biased region" description="Polar residues" evidence="1">
    <location>
        <begin position="45"/>
        <end position="55"/>
    </location>
</feature>
<dbReference type="EMBL" id="JAUSTU010000001">
    <property type="protein sequence ID" value="MDQ0153879.1"/>
    <property type="molecule type" value="Genomic_DNA"/>
</dbReference>
<evidence type="ECO:0000313" key="3">
    <source>
        <dbReference type="Proteomes" id="UP001231362"/>
    </source>
</evidence>
<organism evidence="2 3">
    <name type="scientific">Anoxybacillus andreesenii</name>
    <dbReference type="NCBI Taxonomy" id="1325932"/>
    <lineage>
        <taxon>Bacteria</taxon>
        <taxon>Bacillati</taxon>
        <taxon>Bacillota</taxon>
        <taxon>Bacilli</taxon>
        <taxon>Bacillales</taxon>
        <taxon>Anoxybacillaceae</taxon>
        <taxon>Anoxybacillus</taxon>
    </lineage>
</organism>
<protein>
    <recommendedName>
        <fullName evidence="4">YjzC family protein</fullName>
    </recommendedName>
</protein>
<feature type="region of interest" description="Disordered" evidence="1">
    <location>
        <begin position="38"/>
        <end position="66"/>
    </location>
</feature>
<accession>A0ABT9UYV7</accession>
<gene>
    <name evidence="2" type="ORF">J2S07_000177</name>
</gene>
<evidence type="ECO:0008006" key="4">
    <source>
        <dbReference type="Google" id="ProtNLM"/>
    </source>
</evidence>
<evidence type="ECO:0000256" key="1">
    <source>
        <dbReference type="SAM" id="MobiDB-lite"/>
    </source>
</evidence>
<name>A0ABT9UYV7_9BACL</name>
<dbReference type="Pfam" id="PF14168">
    <property type="entry name" value="YjzC"/>
    <property type="match status" value="1"/>
</dbReference>
<keyword evidence="3" id="KW-1185">Reference proteome</keyword>
<comment type="caution">
    <text evidence="2">The sequence shown here is derived from an EMBL/GenBank/DDBJ whole genome shotgun (WGS) entry which is preliminary data.</text>
</comment>
<reference evidence="2 3" key="1">
    <citation type="submission" date="2023-07" db="EMBL/GenBank/DDBJ databases">
        <title>Genomic Encyclopedia of Type Strains, Phase IV (KMG-IV): sequencing the most valuable type-strain genomes for metagenomic binning, comparative biology and taxonomic classification.</title>
        <authorList>
            <person name="Goeker M."/>
        </authorList>
    </citation>
    <scope>NUCLEOTIDE SEQUENCE [LARGE SCALE GENOMIC DNA]</scope>
    <source>
        <strain evidence="2 3">DSM 23948</strain>
    </source>
</reference>
<proteinExistence type="predicted"/>
<dbReference type="InterPro" id="IPR025549">
    <property type="entry name" value="YjzC"/>
</dbReference>
<evidence type="ECO:0000313" key="2">
    <source>
        <dbReference type="EMBL" id="MDQ0153879.1"/>
    </source>
</evidence>